<dbReference type="STRING" id="360411.AC812_13675"/>
<name>A0A0N8GLZ0_9CHLR</name>
<protein>
    <submittedName>
        <fullName evidence="1">Uncharacterized protein</fullName>
    </submittedName>
</protein>
<accession>A0A0N8GLZ0</accession>
<reference evidence="1 2" key="1">
    <citation type="submission" date="2015-07" db="EMBL/GenBank/DDBJ databases">
        <title>Draft genome of Bellilinea caldifistulae DSM 17877.</title>
        <authorList>
            <person name="Hemp J."/>
            <person name="Ward L.M."/>
            <person name="Pace L.A."/>
            <person name="Fischer W.W."/>
        </authorList>
    </citation>
    <scope>NUCLEOTIDE SEQUENCE [LARGE SCALE GENOMIC DNA]</scope>
    <source>
        <strain evidence="1 2">GOMI-1</strain>
    </source>
</reference>
<keyword evidence="2" id="KW-1185">Reference proteome</keyword>
<dbReference type="AlphaFoldDB" id="A0A0N8GLZ0"/>
<organism evidence="1 2">
    <name type="scientific">Bellilinea caldifistulae</name>
    <dbReference type="NCBI Taxonomy" id="360411"/>
    <lineage>
        <taxon>Bacteria</taxon>
        <taxon>Bacillati</taxon>
        <taxon>Chloroflexota</taxon>
        <taxon>Anaerolineae</taxon>
        <taxon>Anaerolineales</taxon>
        <taxon>Anaerolineaceae</taxon>
        <taxon>Bellilinea</taxon>
    </lineage>
</organism>
<sequence length="139" mass="16207">MGRRKRSTGLGILGNVFEVSDRRHRQRGLVRLAPGVGRVRRKRKKEPQMTDYFNLANRLGLGSGRRRRKSGGLANRAAQAWTDRLTPTEKAEIRREIDEAVEDDPETQAVKADYKLRQSSSWWYRIVYLITKRFRKPVL</sequence>
<gene>
    <name evidence="1" type="ORF">AC812_13675</name>
</gene>
<evidence type="ECO:0000313" key="1">
    <source>
        <dbReference type="EMBL" id="KPL73834.1"/>
    </source>
</evidence>
<evidence type="ECO:0000313" key="2">
    <source>
        <dbReference type="Proteomes" id="UP000050514"/>
    </source>
</evidence>
<dbReference type="Proteomes" id="UP000050514">
    <property type="component" value="Unassembled WGS sequence"/>
</dbReference>
<comment type="caution">
    <text evidence="1">The sequence shown here is derived from an EMBL/GenBank/DDBJ whole genome shotgun (WGS) entry which is preliminary data.</text>
</comment>
<proteinExistence type="predicted"/>
<dbReference type="EMBL" id="LGHJ01000019">
    <property type="protein sequence ID" value="KPL73834.1"/>
    <property type="molecule type" value="Genomic_DNA"/>
</dbReference>